<dbReference type="InterPro" id="IPR016181">
    <property type="entry name" value="Acyl_CoA_acyltransferase"/>
</dbReference>
<dbReference type="OrthoDB" id="2242710at2"/>
<reference evidence="2 3" key="1">
    <citation type="submission" date="2016-03" db="EMBL/GenBank/DDBJ databases">
        <title>Draft genome sequence of Paenibacillus glacialis DSM 22343.</title>
        <authorList>
            <person name="Shin S.-K."/>
            <person name="Yi H."/>
        </authorList>
    </citation>
    <scope>NUCLEOTIDE SEQUENCE [LARGE SCALE GENOMIC DNA]</scope>
    <source>
        <strain evidence="2 3">DSM 22343</strain>
    </source>
</reference>
<dbReference type="AlphaFoldDB" id="A0A168FBB2"/>
<feature type="domain" description="N-acetyltransferase" evidence="1">
    <location>
        <begin position="4"/>
        <end position="158"/>
    </location>
</feature>
<accession>A0A168FBB2</accession>
<evidence type="ECO:0000259" key="1">
    <source>
        <dbReference type="PROSITE" id="PS51186"/>
    </source>
</evidence>
<comment type="caution">
    <text evidence="2">The sequence shown here is derived from an EMBL/GenBank/DDBJ whole genome shotgun (WGS) entry which is preliminary data.</text>
</comment>
<keyword evidence="2" id="KW-0808">Transferase</keyword>
<evidence type="ECO:0000313" key="2">
    <source>
        <dbReference type="EMBL" id="OAB36041.1"/>
    </source>
</evidence>
<dbReference type="STRING" id="494026.PGLA_21725"/>
<proteinExistence type="predicted"/>
<organism evidence="2 3">
    <name type="scientific">Paenibacillus glacialis</name>
    <dbReference type="NCBI Taxonomy" id="494026"/>
    <lineage>
        <taxon>Bacteria</taxon>
        <taxon>Bacillati</taxon>
        <taxon>Bacillota</taxon>
        <taxon>Bacilli</taxon>
        <taxon>Bacillales</taxon>
        <taxon>Paenibacillaceae</taxon>
        <taxon>Paenibacillus</taxon>
    </lineage>
</organism>
<dbReference type="RefSeq" id="WP_068537017.1">
    <property type="nucleotide sequence ID" value="NZ_LVJH01000058.1"/>
</dbReference>
<protein>
    <submittedName>
        <fullName evidence="2">GCN5 family acetyltransferase</fullName>
    </submittedName>
</protein>
<dbReference type="GO" id="GO:0016747">
    <property type="term" value="F:acyltransferase activity, transferring groups other than amino-acyl groups"/>
    <property type="evidence" value="ECO:0007669"/>
    <property type="project" value="InterPro"/>
</dbReference>
<dbReference type="PROSITE" id="PS51186">
    <property type="entry name" value="GNAT"/>
    <property type="match status" value="1"/>
</dbReference>
<name>A0A168FBB2_9BACL</name>
<dbReference type="SUPFAM" id="SSF55729">
    <property type="entry name" value="Acyl-CoA N-acyltransferases (Nat)"/>
    <property type="match status" value="1"/>
</dbReference>
<gene>
    <name evidence="2" type="ORF">PGLA_21725</name>
</gene>
<sequence>MPTITTKSFDQDLQTVLAELTSGYHSGELSKKDISELPEELYVIEDDNNMVGYAAIWEYKSGKQLVHKAEQDYFSDDERYLQKDFYIDIKNKTDILFIEALDVLKEFEGKGYAAFFIDWLKEKYPNKKMYVYPITTSRNFWYKQQFEVVGDTIWMSFN</sequence>
<dbReference type="EMBL" id="LVJH01000058">
    <property type="protein sequence ID" value="OAB36041.1"/>
    <property type="molecule type" value="Genomic_DNA"/>
</dbReference>
<keyword evidence="3" id="KW-1185">Reference proteome</keyword>
<dbReference type="Pfam" id="PF00583">
    <property type="entry name" value="Acetyltransf_1"/>
    <property type="match status" value="1"/>
</dbReference>
<evidence type="ECO:0000313" key="3">
    <source>
        <dbReference type="Proteomes" id="UP000076967"/>
    </source>
</evidence>
<dbReference type="Proteomes" id="UP000076967">
    <property type="component" value="Unassembled WGS sequence"/>
</dbReference>
<dbReference type="Gene3D" id="3.40.630.30">
    <property type="match status" value="1"/>
</dbReference>
<dbReference type="InterPro" id="IPR000182">
    <property type="entry name" value="GNAT_dom"/>
</dbReference>